<dbReference type="InParanoid" id="G4VHK9"/>
<evidence type="ECO:0000313" key="1">
    <source>
        <dbReference type="Proteomes" id="UP000008854"/>
    </source>
</evidence>
<sequence length="21" mass="2435">MFSTLFILIMAFQLKSVQSMV</sequence>
<protein>
    <submittedName>
        <fullName evidence="2">Uncharacterized protein</fullName>
    </submittedName>
</protein>
<reference evidence="1" key="1">
    <citation type="journal article" date="2012" name="PLoS Negl. Trop. Dis.">
        <title>A systematically improved high quality genome and transcriptome of the human blood fluke Schistosoma mansoni.</title>
        <authorList>
            <person name="Protasio A.V."/>
            <person name="Tsai I.J."/>
            <person name="Babbage A."/>
            <person name="Nichol S."/>
            <person name="Hunt M."/>
            <person name="Aslett M.A."/>
            <person name="De Silva N."/>
            <person name="Velarde G.S."/>
            <person name="Anderson T.J."/>
            <person name="Clark R.C."/>
            <person name="Davidson C."/>
            <person name="Dillon G.P."/>
            <person name="Holroyd N.E."/>
            <person name="LoVerde P.T."/>
            <person name="Lloyd C."/>
            <person name="McQuillan J."/>
            <person name="Oliveira G."/>
            <person name="Otto T.D."/>
            <person name="Parker-Manuel S.J."/>
            <person name="Quail M.A."/>
            <person name="Wilson R.A."/>
            <person name="Zerlotini A."/>
            <person name="Dunne D.W."/>
            <person name="Berriman M."/>
        </authorList>
    </citation>
    <scope>NUCLEOTIDE SEQUENCE [LARGE SCALE GENOMIC DNA]</scope>
    <source>
        <strain evidence="1">Puerto Rican</strain>
    </source>
</reference>
<reference evidence="2" key="2">
    <citation type="submission" date="2018-12" db="UniProtKB">
        <authorList>
            <consortium name="WormBaseParasite"/>
        </authorList>
    </citation>
    <scope>IDENTIFICATION</scope>
    <source>
        <strain evidence="2">Puerto Rican</strain>
    </source>
</reference>
<dbReference type="AlphaFoldDB" id="G4VHK9"/>
<name>G4VHK9_SCHMA</name>
<keyword evidence="1" id="KW-1185">Reference proteome</keyword>
<organism evidence="1 2">
    <name type="scientific">Schistosoma mansoni</name>
    <name type="common">Blood fluke</name>
    <dbReference type="NCBI Taxonomy" id="6183"/>
    <lineage>
        <taxon>Eukaryota</taxon>
        <taxon>Metazoa</taxon>
        <taxon>Spiralia</taxon>
        <taxon>Lophotrochozoa</taxon>
        <taxon>Platyhelminthes</taxon>
        <taxon>Trematoda</taxon>
        <taxon>Digenea</taxon>
        <taxon>Strigeidida</taxon>
        <taxon>Schistosomatoidea</taxon>
        <taxon>Schistosomatidae</taxon>
        <taxon>Schistosoma</taxon>
    </lineage>
</organism>
<dbReference type="WBParaSite" id="Smp_198090.1">
    <property type="protein sequence ID" value="Smp_198090.1"/>
    <property type="gene ID" value="Smp_198090"/>
</dbReference>
<dbReference type="Proteomes" id="UP000008854">
    <property type="component" value="Unassembled WGS sequence"/>
</dbReference>
<proteinExistence type="predicted"/>
<evidence type="ECO:0000313" key="2">
    <source>
        <dbReference type="WBParaSite" id="Smp_198090.1"/>
    </source>
</evidence>
<accession>G4VHK9</accession>